<keyword evidence="1" id="KW-0812">Transmembrane</keyword>
<name>A0ABN8CR63_9STRA</name>
<gene>
    <name evidence="2" type="ORF">PBS001_LOCUS570</name>
</gene>
<evidence type="ECO:0000256" key="1">
    <source>
        <dbReference type="SAM" id="Phobius"/>
    </source>
</evidence>
<dbReference type="EMBL" id="CAKLCB010000031">
    <property type="protein sequence ID" value="CAH0513773.1"/>
    <property type="molecule type" value="Genomic_DNA"/>
</dbReference>
<accession>A0ABN8CR63</accession>
<keyword evidence="1" id="KW-0472">Membrane</keyword>
<protein>
    <submittedName>
        <fullName evidence="2">Uncharacterized protein</fullName>
    </submittedName>
</protein>
<sequence>MGDLTKESYIHDVYTTAKSVKKGEQLSISIDVDAIVMGLGLIITGALVPSMLLSLYGIHARSPVLPLSWSAVCFHVCRVPTQKFKLPDPTTVRHS</sequence>
<proteinExistence type="predicted"/>
<evidence type="ECO:0000313" key="3">
    <source>
        <dbReference type="Proteomes" id="UP001158986"/>
    </source>
</evidence>
<dbReference type="Proteomes" id="UP001158986">
    <property type="component" value="Unassembled WGS sequence"/>
</dbReference>
<reference evidence="2 3" key="1">
    <citation type="submission" date="2021-11" db="EMBL/GenBank/DDBJ databases">
        <authorList>
            <person name="Islam A."/>
            <person name="Islam S."/>
            <person name="Flora M.S."/>
            <person name="Rahman M."/>
            <person name="Ziaur R.M."/>
            <person name="Epstein J.H."/>
            <person name="Hassan M."/>
            <person name="Klassen M."/>
            <person name="Woodard K."/>
            <person name="Webb A."/>
            <person name="Webby R.J."/>
            <person name="El Zowalaty M.E."/>
        </authorList>
    </citation>
    <scope>NUCLEOTIDE SEQUENCE [LARGE SCALE GENOMIC DNA]</scope>
    <source>
        <strain evidence="2">Pbs1</strain>
    </source>
</reference>
<organism evidence="2 3">
    <name type="scientific">Peronospora belbahrii</name>
    <dbReference type="NCBI Taxonomy" id="622444"/>
    <lineage>
        <taxon>Eukaryota</taxon>
        <taxon>Sar</taxon>
        <taxon>Stramenopiles</taxon>
        <taxon>Oomycota</taxon>
        <taxon>Peronosporomycetes</taxon>
        <taxon>Peronosporales</taxon>
        <taxon>Peronosporaceae</taxon>
        <taxon>Peronospora</taxon>
    </lineage>
</organism>
<feature type="transmembrane region" description="Helical" evidence="1">
    <location>
        <begin position="34"/>
        <end position="58"/>
    </location>
</feature>
<comment type="caution">
    <text evidence="2">The sequence shown here is derived from an EMBL/GenBank/DDBJ whole genome shotgun (WGS) entry which is preliminary data.</text>
</comment>
<keyword evidence="1" id="KW-1133">Transmembrane helix</keyword>
<evidence type="ECO:0000313" key="2">
    <source>
        <dbReference type="EMBL" id="CAH0513773.1"/>
    </source>
</evidence>
<keyword evidence="3" id="KW-1185">Reference proteome</keyword>